<gene>
    <name evidence="2" type="ORF">SAMN04488543_3744</name>
</gene>
<name>A0A1H1ZFB1_9ACTN</name>
<dbReference type="SUPFAM" id="SSF53067">
    <property type="entry name" value="Actin-like ATPase domain"/>
    <property type="match status" value="2"/>
</dbReference>
<dbReference type="InterPro" id="IPR043129">
    <property type="entry name" value="ATPase_NBD"/>
</dbReference>
<dbReference type="RefSeq" id="WP_091414753.1">
    <property type="nucleotide sequence ID" value="NZ_LT629749.1"/>
</dbReference>
<dbReference type="OrthoDB" id="5524856at2"/>
<evidence type="ECO:0000259" key="1">
    <source>
        <dbReference type="Pfam" id="PF01869"/>
    </source>
</evidence>
<protein>
    <submittedName>
        <fullName evidence="2">BadF-type ATPase</fullName>
    </submittedName>
</protein>
<evidence type="ECO:0000313" key="3">
    <source>
        <dbReference type="Proteomes" id="UP000199092"/>
    </source>
</evidence>
<evidence type="ECO:0000313" key="2">
    <source>
        <dbReference type="EMBL" id="SDT32471.1"/>
    </source>
</evidence>
<dbReference type="Pfam" id="PF01869">
    <property type="entry name" value="BcrAD_BadFG"/>
    <property type="match status" value="1"/>
</dbReference>
<dbReference type="STRING" id="546871.SAMN04488543_3744"/>
<reference evidence="2 3" key="1">
    <citation type="submission" date="2016-10" db="EMBL/GenBank/DDBJ databases">
        <authorList>
            <person name="de Groot N.N."/>
        </authorList>
    </citation>
    <scope>NUCLEOTIDE SEQUENCE [LARGE SCALE GENOMIC DNA]</scope>
    <source>
        <strain evidence="2 3">DSM 21741</strain>
    </source>
</reference>
<dbReference type="EMBL" id="LT629749">
    <property type="protein sequence ID" value="SDT32471.1"/>
    <property type="molecule type" value="Genomic_DNA"/>
</dbReference>
<keyword evidence="3" id="KW-1185">Reference proteome</keyword>
<dbReference type="InterPro" id="IPR002731">
    <property type="entry name" value="ATPase_BadF"/>
</dbReference>
<organism evidence="2 3">
    <name type="scientific">Friedmanniella luteola</name>
    <dbReference type="NCBI Taxonomy" id="546871"/>
    <lineage>
        <taxon>Bacteria</taxon>
        <taxon>Bacillati</taxon>
        <taxon>Actinomycetota</taxon>
        <taxon>Actinomycetes</taxon>
        <taxon>Propionibacteriales</taxon>
        <taxon>Nocardioidaceae</taxon>
        <taxon>Friedmanniella</taxon>
    </lineage>
</organism>
<proteinExistence type="predicted"/>
<dbReference type="Gene3D" id="3.30.420.40">
    <property type="match status" value="2"/>
</dbReference>
<accession>A0A1H1ZFB1</accession>
<dbReference type="PANTHER" id="PTHR43190">
    <property type="entry name" value="N-ACETYL-D-GLUCOSAMINE KINASE"/>
    <property type="match status" value="1"/>
</dbReference>
<dbReference type="InterPro" id="IPR052519">
    <property type="entry name" value="Euk-type_GlcNAc_Kinase"/>
</dbReference>
<sequence>MSRCYLGVDAGNSKTVALLADADGRVLGRGRAGVGDIYGVATPERAVDAVLDAVGQALAAAATGPDAVAHAAFRLAGVDWPEDEELWTAALAARAPRLRSLSVRNDGYALLRCGRPSGVGVAVTAGTGPAVSGRGPDGREWSAGWWIQHELAGRGLGAAGVRAVVDAETGLGPPTALTGLLLTLFGEPDVAALLHAFTRREHPRPDRDTWSAARSVLLAAGAGDPVAAGIVDRHATVLAGLVAVTARETGLDAGPGPVPVVLGGSVLSSEHPAYRTALTTALVGAVGAVDVTVSTASPVVGALLDALAEGGVVLAPALHTRVLRTAHPPAFLLT</sequence>
<dbReference type="PANTHER" id="PTHR43190:SF3">
    <property type="entry name" value="N-ACETYL-D-GLUCOSAMINE KINASE"/>
    <property type="match status" value="1"/>
</dbReference>
<dbReference type="Proteomes" id="UP000199092">
    <property type="component" value="Chromosome I"/>
</dbReference>
<feature type="domain" description="ATPase BadF/BadG/BcrA/BcrD type" evidence="1">
    <location>
        <begin position="6"/>
        <end position="304"/>
    </location>
</feature>
<dbReference type="AlphaFoldDB" id="A0A1H1ZFB1"/>